<dbReference type="EMBL" id="JAEANY010000003">
    <property type="protein sequence ID" value="MBH5322911.1"/>
    <property type="molecule type" value="Genomic_DNA"/>
</dbReference>
<dbReference type="InterPro" id="IPR029052">
    <property type="entry name" value="Metallo-depent_PP-like"/>
</dbReference>
<name>A0ABS0N550_9SPHN</name>
<gene>
    <name evidence="2" type="ORF">I5L03_09970</name>
</gene>
<dbReference type="Gene3D" id="3.60.21.10">
    <property type="match status" value="1"/>
</dbReference>
<dbReference type="PANTHER" id="PTHR31302">
    <property type="entry name" value="TRANSMEMBRANE PROTEIN WITH METALLOPHOSPHOESTERASE DOMAIN-RELATED"/>
    <property type="match status" value="1"/>
</dbReference>
<feature type="domain" description="Calcineurin-like phosphoesterase" evidence="1">
    <location>
        <begin position="58"/>
        <end position="221"/>
    </location>
</feature>
<dbReference type="SUPFAM" id="SSF56300">
    <property type="entry name" value="Metallo-dependent phosphatases"/>
    <property type="match status" value="1"/>
</dbReference>
<evidence type="ECO:0000313" key="2">
    <source>
        <dbReference type="EMBL" id="MBH5322911.1"/>
    </source>
</evidence>
<organism evidence="2 3">
    <name type="scientific">Aurantiacibacter sediminis</name>
    <dbReference type="NCBI Taxonomy" id="2793064"/>
    <lineage>
        <taxon>Bacteria</taxon>
        <taxon>Pseudomonadati</taxon>
        <taxon>Pseudomonadota</taxon>
        <taxon>Alphaproteobacteria</taxon>
        <taxon>Sphingomonadales</taxon>
        <taxon>Erythrobacteraceae</taxon>
        <taxon>Aurantiacibacter</taxon>
    </lineage>
</organism>
<evidence type="ECO:0000313" key="3">
    <source>
        <dbReference type="Proteomes" id="UP000602442"/>
    </source>
</evidence>
<sequence>MSKLLSALLCRWKVILLALVVIAIALGVKAWSDTMADPDVLRTEVSLTGYPIESPPITVALLSDIHVAGPDMPPERLARIVAQINALNPDIVLIAGDLVSEKRIATHIYTAEEIVAPLGALTAPLGVVVVPGNHDHWFDWEGLQSALSRHGIHILQNEAAQVGPLTIGGVDDAYTRRDDLSAVLQQMEGLRGGRLILTHSPDVSPQVPANISLVLAGHTHCGQISLPIVGPVSYLSEYGDRYACGETIEGGRTVIVGAGLGTSLLPIRFGTKPEVWLIELSGQ</sequence>
<proteinExistence type="predicted"/>
<comment type="caution">
    <text evidence="2">The sequence shown here is derived from an EMBL/GenBank/DDBJ whole genome shotgun (WGS) entry which is preliminary data.</text>
</comment>
<dbReference type="RefSeq" id="WP_197921639.1">
    <property type="nucleotide sequence ID" value="NZ_CAWPTA010000008.1"/>
</dbReference>
<dbReference type="Pfam" id="PF00149">
    <property type="entry name" value="Metallophos"/>
    <property type="match status" value="1"/>
</dbReference>
<dbReference type="InterPro" id="IPR004843">
    <property type="entry name" value="Calcineurin-like_PHP"/>
</dbReference>
<dbReference type="PANTHER" id="PTHR31302:SF0">
    <property type="entry name" value="TRANSMEMBRANE PROTEIN WITH METALLOPHOSPHOESTERASE DOMAIN"/>
    <property type="match status" value="1"/>
</dbReference>
<reference evidence="2 3" key="1">
    <citation type="submission" date="2020-11" db="EMBL/GenBank/DDBJ databases">
        <title>Erythrobacter sediminis sp. nov., a marine bacterium from a tidal flat of Garorim Bay.</title>
        <authorList>
            <person name="Kim D."/>
            <person name="Yoo Y."/>
            <person name="Kim J.-J."/>
        </authorList>
    </citation>
    <scope>NUCLEOTIDE SEQUENCE [LARGE SCALE GENOMIC DNA]</scope>
    <source>
        <strain evidence="2 3">JGD-13</strain>
    </source>
</reference>
<keyword evidence="3" id="KW-1185">Reference proteome</keyword>
<accession>A0ABS0N550</accession>
<dbReference type="InterPro" id="IPR051158">
    <property type="entry name" value="Metallophosphoesterase_sf"/>
</dbReference>
<protein>
    <submittedName>
        <fullName evidence="2">Metallophosphoesterase</fullName>
    </submittedName>
</protein>
<dbReference type="Proteomes" id="UP000602442">
    <property type="component" value="Unassembled WGS sequence"/>
</dbReference>
<evidence type="ECO:0000259" key="1">
    <source>
        <dbReference type="Pfam" id="PF00149"/>
    </source>
</evidence>